<accession>A0A0B2PD97</accession>
<dbReference type="PANTHER" id="PTHR33116">
    <property type="entry name" value="REVERSE TRANSCRIPTASE ZINC-BINDING DOMAIN-CONTAINING PROTEIN-RELATED-RELATED"/>
    <property type="match status" value="1"/>
</dbReference>
<feature type="non-terminal residue" evidence="1">
    <location>
        <position position="1"/>
    </location>
</feature>
<evidence type="ECO:0000313" key="1">
    <source>
        <dbReference type="EMBL" id="KHN07296.1"/>
    </source>
</evidence>
<proteinExistence type="predicted"/>
<protein>
    <submittedName>
        <fullName evidence="1">Uncharacterized protein</fullName>
    </submittedName>
</protein>
<dbReference type="Proteomes" id="UP000053555">
    <property type="component" value="Unassembled WGS sequence"/>
</dbReference>
<reference evidence="1" key="1">
    <citation type="submission" date="2014-07" db="EMBL/GenBank/DDBJ databases">
        <title>Identification of a novel salt tolerance gene in wild soybean by whole-genome sequencing.</title>
        <authorList>
            <person name="Lam H.-M."/>
            <person name="Qi X."/>
            <person name="Li M.-W."/>
            <person name="Liu X."/>
            <person name="Xie M."/>
            <person name="Ni M."/>
            <person name="Xu X."/>
        </authorList>
    </citation>
    <scope>NUCLEOTIDE SEQUENCE [LARGE SCALE GENOMIC DNA]</scope>
    <source>
        <tissue evidence="1">Root</tissue>
    </source>
</reference>
<name>A0A0B2PD97_GLYSO</name>
<dbReference type="PANTHER" id="PTHR33116:SF78">
    <property type="entry name" value="OS12G0587133 PROTEIN"/>
    <property type="match status" value="1"/>
</dbReference>
<organism evidence="1">
    <name type="scientific">Glycine soja</name>
    <name type="common">Wild soybean</name>
    <dbReference type="NCBI Taxonomy" id="3848"/>
    <lineage>
        <taxon>Eukaryota</taxon>
        <taxon>Viridiplantae</taxon>
        <taxon>Streptophyta</taxon>
        <taxon>Embryophyta</taxon>
        <taxon>Tracheophyta</taxon>
        <taxon>Spermatophyta</taxon>
        <taxon>Magnoliopsida</taxon>
        <taxon>eudicotyledons</taxon>
        <taxon>Gunneridae</taxon>
        <taxon>Pentapetalae</taxon>
        <taxon>rosids</taxon>
        <taxon>fabids</taxon>
        <taxon>Fabales</taxon>
        <taxon>Fabaceae</taxon>
        <taxon>Papilionoideae</taxon>
        <taxon>50 kb inversion clade</taxon>
        <taxon>NPAAA clade</taxon>
        <taxon>indigoferoid/millettioid clade</taxon>
        <taxon>Phaseoleae</taxon>
        <taxon>Glycine</taxon>
        <taxon>Glycine subgen. Soja</taxon>
    </lineage>
</organism>
<dbReference type="EMBL" id="KN667122">
    <property type="protein sequence ID" value="KHN07296.1"/>
    <property type="molecule type" value="Genomic_DNA"/>
</dbReference>
<dbReference type="AlphaFoldDB" id="A0A0B2PD97"/>
<gene>
    <name evidence="1" type="ORF">glysoja_027386</name>
</gene>
<sequence>LSFFKMPKVVVRKIVAIQRKFIWGGEGERSKIAWVSWKSICKPKSHG</sequence>
<feature type="non-terminal residue" evidence="1">
    <location>
        <position position="47"/>
    </location>
</feature>